<dbReference type="InterPro" id="IPR003610">
    <property type="entry name" value="CBM5/12"/>
</dbReference>
<dbReference type="GO" id="GO:0030246">
    <property type="term" value="F:carbohydrate binding"/>
    <property type="evidence" value="ECO:0007669"/>
    <property type="project" value="InterPro"/>
</dbReference>
<dbReference type="SUPFAM" id="SSF51055">
    <property type="entry name" value="Carbohydrate binding domain"/>
    <property type="match status" value="2"/>
</dbReference>
<feature type="domain" description="Chitin-binding type-3" evidence="4">
    <location>
        <begin position="82"/>
        <end position="124"/>
    </location>
</feature>
<dbReference type="KEGG" id="saqi:AXG55_07265"/>
<dbReference type="SMART" id="SM00495">
    <property type="entry name" value="ChtBD3"/>
    <property type="match status" value="2"/>
</dbReference>
<dbReference type="CDD" id="cd12215">
    <property type="entry name" value="ChiC_BD"/>
    <property type="match status" value="2"/>
</dbReference>
<evidence type="ECO:0000256" key="3">
    <source>
        <dbReference type="SAM" id="SignalP"/>
    </source>
</evidence>
<dbReference type="InterPro" id="IPR004302">
    <property type="entry name" value="Cellulose/chitin-bd_N"/>
</dbReference>
<evidence type="ECO:0000256" key="1">
    <source>
        <dbReference type="ARBA" id="ARBA00022729"/>
    </source>
</evidence>
<keyword evidence="1 3" id="KW-0732">Signal</keyword>
<evidence type="ECO:0000259" key="4">
    <source>
        <dbReference type="SMART" id="SM00495"/>
    </source>
</evidence>
<dbReference type="PANTHER" id="PTHR34823:SF1">
    <property type="entry name" value="CHITIN-BINDING TYPE-4 DOMAIN-CONTAINING PROTEIN"/>
    <property type="match status" value="1"/>
</dbReference>
<protein>
    <recommendedName>
        <fullName evidence="4">Chitin-binding type-3 domain-containing protein</fullName>
    </recommendedName>
</protein>
<proteinExistence type="predicted"/>
<dbReference type="CDD" id="cd21177">
    <property type="entry name" value="LPMO_AA10"/>
    <property type="match status" value="1"/>
</dbReference>
<dbReference type="InterPro" id="IPR051024">
    <property type="entry name" value="GlcNAc_Chitin_IntDeg"/>
</dbReference>
<dbReference type="InterPro" id="IPR014756">
    <property type="entry name" value="Ig_E-set"/>
</dbReference>
<keyword evidence="2" id="KW-0378">Hydrolase</keyword>
<dbReference type="RefSeq" id="WP_148697458.1">
    <property type="nucleotide sequence ID" value="NZ_CP017834.1"/>
</dbReference>
<dbReference type="SUPFAM" id="SSF81296">
    <property type="entry name" value="E set domains"/>
    <property type="match status" value="1"/>
</dbReference>
<dbReference type="OrthoDB" id="3675244at2"/>
<dbReference type="InterPro" id="IPR036573">
    <property type="entry name" value="CBM_sf_5/12"/>
</dbReference>
<evidence type="ECO:0000256" key="2">
    <source>
        <dbReference type="ARBA" id="ARBA00022801"/>
    </source>
</evidence>
<sequence length="465" mass="52931">MKPYVNKIVIFLNSLSLIFLSIKNVSAQENILSWNENTTYTSGQKVVYQDKIYEAKWWTRGNPPSKCDTGDAWKPILKENELLEWDSNCTYVANNIVTFNSENYRAKWWTRGNSPLNGNPWQKIQNIESKDKVENYKNIIPNQNSKVPQKNQINKSAVGRLKININGDFLPENISLTLKLNNLSYKVFHNQEISNLPIKNYNQISVDSFIEQGVTYIAEVEEKSIFISEKSTTQINIKIKKEVALFGSLNVNVTGEQLPHGKSLILNLGKGLTKMVSSGTQDFIQIPVGKYSNIFLMSIVDNGYVYAAVPELNELEVKENKVTNMNLKVTKVKHEGVIPDSQLCSAGRKKYSGLDLPRTDWVATDISPNAEGKLDFTYLAAAPHATKYFEFYITKDSYNPSLPLKWSDLEDKPFCVINSVKLENKRYKMSCPYPKGKPGKKVIYNIWQRSDSPEAFYACIDVNLK</sequence>
<dbReference type="EMBL" id="CP017834">
    <property type="protein sequence ID" value="APJ03715.1"/>
    <property type="molecule type" value="Genomic_DNA"/>
</dbReference>
<feature type="chain" id="PRO_5013267474" description="Chitin-binding type-3 domain-containing protein" evidence="3">
    <location>
        <begin position="28"/>
        <end position="465"/>
    </location>
</feature>
<dbReference type="Gene3D" id="2.70.50.50">
    <property type="entry name" value="chitin-binding protein cbp21"/>
    <property type="match status" value="1"/>
</dbReference>
<reference evidence="5 6" key="1">
    <citation type="submission" date="2016-10" db="EMBL/GenBank/DDBJ databases">
        <title>Silvanigrella aquatica sp. nov., isolated from a freshwater lake located in the Black Forest, Germany, description of Silvanigrellaceae fam. nov., Silvanigrellales ord. nov., reclassification of the order Bdellovibrionales in the class Oligoflexia, reclassification of the families Bacteriovoracaceae and Halobacteriovoraceae in the new order Bacteriovoracales ord. nov., and reclassification of the family Pseudobacteriovoracaceae in the order Oligoflexiales.</title>
        <authorList>
            <person name="Hahn M.W."/>
            <person name="Schmidt J."/>
            <person name="Koll U."/>
            <person name="Rohde M."/>
            <person name="Verbag S."/>
            <person name="Pitt A."/>
            <person name="Nakai R."/>
            <person name="Naganuma T."/>
            <person name="Lang E."/>
        </authorList>
    </citation>
    <scope>NUCLEOTIDE SEQUENCE [LARGE SCALE GENOMIC DNA]</scope>
    <source>
        <strain evidence="5 6">MWH-Nonnen-W8red</strain>
    </source>
</reference>
<dbReference type="Proteomes" id="UP000184731">
    <property type="component" value="Chromosome"/>
</dbReference>
<dbReference type="GO" id="GO:0005576">
    <property type="term" value="C:extracellular region"/>
    <property type="evidence" value="ECO:0007669"/>
    <property type="project" value="InterPro"/>
</dbReference>
<dbReference type="GO" id="GO:0004553">
    <property type="term" value="F:hydrolase activity, hydrolyzing O-glycosyl compounds"/>
    <property type="evidence" value="ECO:0007669"/>
    <property type="project" value="InterPro"/>
</dbReference>
<name>A0A1L4D0J1_9BACT</name>
<evidence type="ECO:0000313" key="5">
    <source>
        <dbReference type="EMBL" id="APJ03715.1"/>
    </source>
</evidence>
<organism evidence="5 6">
    <name type="scientific">Silvanigrella aquatica</name>
    <dbReference type="NCBI Taxonomy" id="1915309"/>
    <lineage>
        <taxon>Bacteria</taxon>
        <taxon>Pseudomonadati</taxon>
        <taxon>Bdellovibrionota</taxon>
        <taxon>Oligoflexia</taxon>
        <taxon>Silvanigrellales</taxon>
        <taxon>Silvanigrellaceae</taxon>
        <taxon>Silvanigrella</taxon>
    </lineage>
</organism>
<dbReference type="Gene3D" id="2.10.10.20">
    <property type="entry name" value="Carbohydrate-binding module superfamily 5/12"/>
    <property type="match status" value="2"/>
</dbReference>
<evidence type="ECO:0000313" key="6">
    <source>
        <dbReference type="Proteomes" id="UP000184731"/>
    </source>
</evidence>
<dbReference type="GO" id="GO:0005975">
    <property type="term" value="P:carbohydrate metabolic process"/>
    <property type="evidence" value="ECO:0007669"/>
    <property type="project" value="InterPro"/>
</dbReference>
<feature type="domain" description="Chitin-binding type-3" evidence="4">
    <location>
        <begin position="31"/>
        <end position="76"/>
    </location>
</feature>
<gene>
    <name evidence="5" type="ORF">AXG55_07265</name>
</gene>
<dbReference type="STRING" id="1915309.AXG55_07265"/>
<dbReference type="Pfam" id="PF02839">
    <property type="entry name" value="CBM_5_12"/>
    <property type="match status" value="2"/>
</dbReference>
<dbReference type="PANTHER" id="PTHR34823">
    <property type="entry name" value="GLCNAC-BINDING PROTEIN A"/>
    <property type="match status" value="1"/>
</dbReference>
<dbReference type="Pfam" id="PF03067">
    <property type="entry name" value="LPMO_10"/>
    <property type="match status" value="1"/>
</dbReference>
<dbReference type="AlphaFoldDB" id="A0A1L4D0J1"/>
<keyword evidence="6" id="KW-1185">Reference proteome</keyword>
<feature type="signal peptide" evidence="3">
    <location>
        <begin position="1"/>
        <end position="27"/>
    </location>
</feature>
<accession>A0A1L4D0J1</accession>